<dbReference type="AlphaFoldDB" id="A0A290XHZ9"/>
<evidence type="ECO:0008006" key="4">
    <source>
        <dbReference type="Google" id="ProtNLM"/>
    </source>
</evidence>
<proteinExistence type="predicted"/>
<name>A0A290XHZ9_9GAMM</name>
<reference evidence="3" key="1">
    <citation type="submission" date="2017-09" db="EMBL/GenBank/DDBJ databases">
        <title>Luteimonas liuhanmingii sp.nov., isolated from the intestinal contents of Tibetan Plateau Pika in Yushu, Qinghai Province, China.</title>
        <authorList>
            <person name="Gui Z."/>
        </authorList>
    </citation>
    <scope>NUCLEOTIDE SEQUENCE [LARGE SCALE GENOMIC DNA]</scope>
    <source>
        <strain evidence="3">100111</strain>
    </source>
</reference>
<evidence type="ECO:0000313" key="3">
    <source>
        <dbReference type="Proteomes" id="UP000218968"/>
    </source>
</evidence>
<protein>
    <recommendedName>
        <fullName evidence="4">Peptidase S14</fullName>
    </recommendedName>
</protein>
<dbReference type="OrthoDB" id="8581915at2"/>
<dbReference type="KEGG" id="lum:CNR27_14970"/>
<feature type="signal peptide" evidence="1">
    <location>
        <begin position="1"/>
        <end position="24"/>
    </location>
</feature>
<feature type="chain" id="PRO_5012064094" description="Peptidase S14" evidence="1">
    <location>
        <begin position="25"/>
        <end position="265"/>
    </location>
</feature>
<organism evidence="2 3">
    <name type="scientific">Luteimonas chenhongjianii</name>
    <dbReference type="NCBI Taxonomy" id="2006110"/>
    <lineage>
        <taxon>Bacteria</taxon>
        <taxon>Pseudomonadati</taxon>
        <taxon>Pseudomonadota</taxon>
        <taxon>Gammaproteobacteria</taxon>
        <taxon>Lysobacterales</taxon>
        <taxon>Lysobacteraceae</taxon>
        <taxon>Luteimonas</taxon>
    </lineage>
</organism>
<keyword evidence="1" id="KW-0732">Signal</keyword>
<evidence type="ECO:0000256" key="1">
    <source>
        <dbReference type="SAM" id="SignalP"/>
    </source>
</evidence>
<dbReference type="RefSeq" id="WP_096300057.1">
    <property type="nucleotide sequence ID" value="NZ_CP023406.1"/>
</dbReference>
<dbReference type="Proteomes" id="UP000218968">
    <property type="component" value="Chromosome"/>
</dbReference>
<dbReference type="EMBL" id="CP023406">
    <property type="protein sequence ID" value="ATD68576.1"/>
    <property type="molecule type" value="Genomic_DNA"/>
</dbReference>
<gene>
    <name evidence="2" type="ORF">CNR27_14970</name>
</gene>
<accession>A0A290XHZ9</accession>
<evidence type="ECO:0000313" key="2">
    <source>
        <dbReference type="EMBL" id="ATD68576.1"/>
    </source>
</evidence>
<sequence length="265" mass="27743">MTTGISSRVLLAALAFCGTTAASADDATRVTRDADAIVYVGELSAAANSEVQAILDAEPGVQWLHITSGGGEVNLGIDLGELVRARGLNIKVVDYCASSCANYVFPAGRRKLLPADTAVVWHGSTLQAGVGDPDRMDLAEAEAQLGRAFTGEEKAQLAAQMRSYFEGITRRQDALYRALGIDQRITVFGQDIGCDCEWTISAADMARFGVTGVEAADGYGGHLAPKGKPIRLLRLDDHPAYAAALDTRVGAAPTPAPSPLPGTTP</sequence>
<keyword evidence="3" id="KW-1185">Reference proteome</keyword>